<dbReference type="AlphaFoldDB" id="A0AAE3E1Y9"/>
<dbReference type="Proteomes" id="UP001198200">
    <property type="component" value="Unassembled WGS sequence"/>
</dbReference>
<evidence type="ECO:0000313" key="3">
    <source>
        <dbReference type="Proteomes" id="UP001198200"/>
    </source>
</evidence>
<keyword evidence="1" id="KW-0812">Transmembrane</keyword>
<reference evidence="2 3" key="1">
    <citation type="submission" date="2021-10" db="EMBL/GenBank/DDBJ databases">
        <title>Anaerobic single-cell dispensing facilitates the cultivation of human gut bacteria.</title>
        <authorList>
            <person name="Afrizal A."/>
        </authorList>
    </citation>
    <scope>NUCLEOTIDE SEQUENCE [LARGE SCALE GENOMIC DNA]</scope>
    <source>
        <strain evidence="2 3">CLA-AA-H224</strain>
    </source>
</reference>
<proteinExistence type="predicted"/>
<feature type="transmembrane region" description="Helical" evidence="1">
    <location>
        <begin position="35"/>
        <end position="55"/>
    </location>
</feature>
<gene>
    <name evidence="2" type="ORF">LKD48_02770</name>
</gene>
<evidence type="ECO:0000313" key="2">
    <source>
        <dbReference type="EMBL" id="MCC2220574.1"/>
    </source>
</evidence>
<comment type="caution">
    <text evidence="2">The sequence shown here is derived from an EMBL/GenBank/DDBJ whole genome shotgun (WGS) entry which is preliminary data.</text>
</comment>
<accession>A0AAE3E1Y9</accession>
<evidence type="ECO:0000256" key="1">
    <source>
        <dbReference type="SAM" id="Phobius"/>
    </source>
</evidence>
<dbReference type="EMBL" id="JAJEQN010000005">
    <property type="protein sequence ID" value="MCC2220574.1"/>
    <property type="molecule type" value="Genomic_DNA"/>
</dbReference>
<keyword evidence="1" id="KW-1133">Transmembrane helix</keyword>
<protein>
    <submittedName>
        <fullName evidence="2">Uncharacterized protein</fullName>
    </submittedName>
</protein>
<name>A0AAE3E1Y9_9FIRM</name>
<dbReference type="RefSeq" id="WP_308731114.1">
    <property type="nucleotide sequence ID" value="NZ_JAJEQN010000005.1"/>
</dbReference>
<sequence length="233" mass="26967">MKQNNINKTFKTELEKLKQMSIEDRLWYIWEYYKLQIFAFFLVIFLLYEAGACIYRNLQDTMLYCVTVNETSLLSSDFSVVQKEFEEKNGFDKTWKKNTIFDCSLSVDDSNKEVYDQYYNTASNIKLTSLLATDTVDVLITVPQMFSYYTAQNAFLDLSSLLSEDLYEKLEKENRLLTAIDGNGNKIHTGISLDDSYLSSKLPLSDGSSLSVCTDKNHPDVIQDFIKYCLWGN</sequence>
<keyword evidence="3" id="KW-1185">Reference proteome</keyword>
<keyword evidence="1" id="KW-0472">Membrane</keyword>
<organism evidence="2 3">
    <name type="scientific">Anthropogastromicrobium aceti</name>
    <dbReference type="NCBI Taxonomy" id="2981768"/>
    <lineage>
        <taxon>Bacteria</taxon>
        <taxon>Bacillati</taxon>
        <taxon>Bacillota</taxon>
        <taxon>Clostridia</taxon>
        <taxon>Lachnospirales</taxon>
        <taxon>Lachnospiraceae</taxon>
        <taxon>Anthropogastromicrobium</taxon>
    </lineage>
</organism>